<dbReference type="PANTHER" id="PTHR43416">
    <property type="entry name" value="DIHYDROLIPOYLLYSINE-RESIDUE SUCCINYLTRANSFERASE COMPONENT OF 2-OXOGLUTARATE DEHYDROGENASE COMPLEX, MITOCHONDRIAL-RELATED"/>
    <property type="match status" value="1"/>
</dbReference>
<dbReference type="FunFam" id="2.40.50.100:FF:000003">
    <property type="entry name" value="Acetyl-CoA carboxylase biotin carboxyl carrier protein"/>
    <property type="match status" value="1"/>
</dbReference>
<keyword evidence="3 7" id="KW-0276">Fatty acid metabolism</keyword>
<evidence type="ECO:0000256" key="4">
    <source>
        <dbReference type="ARBA" id="ARBA00023098"/>
    </source>
</evidence>
<dbReference type="InterPro" id="IPR001882">
    <property type="entry name" value="Biotin_BS"/>
</dbReference>
<feature type="domain" description="Lipoyl-binding" evidence="9">
    <location>
        <begin position="231"/>
        <end position="312"/>
    </location>
</feature>
<comment type="function">
    <text evidence="7">This protein is a component of the acetyl coenzyme A carboxylase complex; first, biotin carboxylase catalyzes the carboxylation of the carrier protein and then the transcarboxylase transfers the carboxyl group to form malonyl-CoA.</text>
</comment>
<dbReference type="OrthoDB" id="196847at2759"/>
<feature type="compositionally biased region" description="Low complexity" evidence="8">
    <location>
        <begin position="209"/>
        <end position="219"/>
    </location>
</feature>
<organism evidence="10 11">
    <name type="scientific">Olea europaea subsp. europaea</name>
    <dbReference type="NCBI Taxonomy" id="158383"/>
    <lineage>
        <taxon>Eukaryota</taxon>
        <taxon>Viridiplantae</taxon>
        <taxon>Streptophyta</taxon>
        <taxon>Embryophyta</taxon>
        <taxon>Tracheophyta</taxon>
        <taxon>Spermatophyta</taxon>
        <taxon>Magnoliopsida</taxon>
        <taxon>eudicotyledons</taxon>
        <taxon>Gunneridae</taxon>
        <taxon>Pentapetalae</taxon>
        <taxon>asterids</taxon>
        <taxon>lamiids</taxon>
        <taxon>Lamiales</taxon>
        <taxon>Oleaceae</taxon>
        <taxon>Oleeae</taxon>
        <taxon>Olea</taxon>
    </lineage>
</organism>
<comment type="subcellular location">
    <subcellularLocation>
        <location evidence="7">Plastid</location>
        <location evidence="7">Chloroplast</location>
    </subcellularLocation>
</comment>
<dbReference type="InterPro" id="IPR011053">
    <property type="entry name" value="Single_hybrid_motif"/>
</dbReference>
<evidence type="ECO:0000256" key="1">
    <source>
        <dbReference type="ARBA" id="ARBA00005194"/>
    </source>
</evidence>
<keyword evidence="11" id="KW-1185">Reference proteome</keyword>
<sequence length="313" mass="33616">MAASFGTATASATENALKSSPYLPLSRRPLLSSSSKVSFRLSHKSKLRFSSKSLQYGWKCSAEVRAQLNEVRFSQWFSFEELFSNFRSFVKTFLDPSVAFKVAVGGSANAAATTPVKSEISSAAKDVKNSVESPPPTLASEESLSEFFTQVASLVKLVDSKDIVELQLKQLDSEVLIRKKEAFPPPPSAPVTMVNSHTQPAKLPPVLAPSPLLTHAPSAAPTPAPSPKTQTSESSLPPLKCPMAGTFYRSPGPGEPPFVKVGDKVQRGQVLCIIEAMKLMNEIEADQSGTIVEILAEDGKPVSVDTPLFVIKP</sequence>
<accession>A0A8S0VGD6</accession>
<keyword evidence="6 7" id="KW-0092">Biotin</keyword>
<evidence type="ECO:0000313" key="10">
    <source>
        <dbReference type="EMBL" id="CAA3028722.1"/>
    </source>
</evidence>
<evidence type="ECO:0000256" key="3">
    <source>
        <dbReference type="ARBA" id="ARBA00022832"/>
    </source>
</evidence>
<comment type="pathway">
    <text evidence="1 7">Lipid metabolism; fatty acid biosynthesis.</text>
</comment>
<dbReference type="InterPro" id="IPR001249">
    <property type="entry name" value="AcCoA_biotinCC"/>
</dbReference>
<dbReference type="InterPro" id="IPR050537">
    <property type="entry name" value="2-oxoacid_dehydrogenase"/>
</dbReference>
<keyword evidence="7" id="KW-0934">Plastid</keyword>
<dbReference type="AlphaFoldDB" id="A0A8S0VGD6"/>
<dbReference type="Gramene" id="OE9A092496T1">
    <property type="protein sequence ID" value="OE9A092496C1"/>
    <property type="gene ID" value="OE9A092496"/>
</dbReference>
<feature type="region of interest" description="Disordered" evidence="8">
    <location>
        <begin position="186"/>
        <end position="247"/>
    </location>
</feature>
<dbReference type="NCBIfam" id="TIGR00531">
    <property type="entry name" value="BCCP"/>
    <property type="match status" value="1"/>
</dbReference>
<comment type="caution">
    <text evidence="10">The sequence shown here is derived from an EMBL/GenBank/DDBJ whole genome shotgun (WGS) entry which is preliminary data.</text>
</comment>
<evidence type="ECO:0000256" key="2">
    <source>
        <dbReference type="ARBA" id="ARBA00022516"/>
    </source>
</evidence>
<dbReference type="InterPro" id="IPR000089">
    <property type="entry name" value="Biotin_lipoyl"/>
</dbReference>
<gene>
    <name evidence="10" type="ORF">OLEA9_A092496</name>
</gene>
<evidence type="ECO:0000259" key="9">
    <source>
        <dbReference type="PROSITE" id="PS50968"/>
    </source>
</evidence>
<evidence type="ECO:0000256" key="5">
    <source>
        <dbReference type="ARBA" id="ARBA00023160"/>
    </source>
</evidence>
<dbReference type="Gene3D" id="2.40.50.100">
    <property type="match status" value="1"/>
</dbReference>
<dbReference type="PROSITE" id="PS00188">
    <property type="entry name" value="BIOTIN"/>
    <property type="match status" value="1"/>
</dbReference>
<evidence type="ECO:0000256" key="6">
    <source>
        <dbReference type="ARBA" id="ARBA00023267"/>
    </source>
</evidence>
<dbReference type="GO" id="GO:0009507">
    <property type="term" value="C:chloroplast"/>
    <property type="evidence" value="ECO:0007669"/>
    <property type="project" value="UniProtKB-SubCell"/>
</dbReference>
<dbReference type="PRINTS" id="PR01071">
    <property type="entry name" value="ACOABIOTINCC"/>
</dbReference>
<dbReference type="EMBL" id="CACTIH010009267">
    <property type="protein sequence ID" value="CAA3028722.1"/>
    <property type="molecule type" value="Genomic_DNA"/>
</dbReference>
<evidence type="ECO:0000313" key="11">
    <source>
        <dbReference type="Proteomes" id="UP000594638"/>
    </source>
</evidence>
<keyword evidence="2 7" id="KW-0444">Lipid biosynthesis</keyword>
<evidence type="ECO:0000256" key="7">
    <source>
        <dbReference type="RuleBase" id="RU364072"/>
    </source>
</evidence>
<evidence type="ECO:0000256" key="8">
    <source>
        <dbReference type="SAM" id="MobiDB-lite"/>
    </source>
</evidence>
<dbReference type="PROSITE" id="PS50968">
    <property type="entry name" value="BIOTINYL_LIPOYL"/>
    <property type="match status" value="1"/>
</dbReference>
<dbReference type="Pfam" id="PF00364">
    <property type="entry name" value="Biotin_lipoyl"/>
    <property type="match status" value="1"/>
</dbReference>
<keyword evidence="7" id="KW-0150">Chloroplast</keyword>
<dbReference type="GO" id="GO:0009317">
    <property type="term" value="C:acetyl-CoA carboxylase complex"/>
    <property type="evidence" value="ECO:0007669"/>
    <property type="project" value="InterPro"/>
</dbReference>
<name>A0A8S0VGD6_OLEEU</name>
<dbReference type="Proteomes" id="UP000594638">
    <property type="component" value="Unassembled WGS sequence"/>
</dbReference>
<dbReference type="GO" id="GO:0006633">
    <property type="term" value="P:fatty acid biosynthetic process"/>
    <property type="evidence" value="ECO:0007669"/>
    <property type="project" value="UniProtKB-KW"/>
</dbReference>
<reference evidence="10 11" key="1">
    <citation type="submission" date="2019-12" db="EMBL/GenBank/DDBJ databases">
        <authorList>
            <person name="Alioto T."/>
            <person name="Alioto T."/>
            <person name="Gomez Garrido J."/>
        </authorList>
    </citation>
    <scope>NUCLEOTIDE SEQUENCE [LARGE SCALE GENOMIC DNA]</scope>
</reference>
<keyword evidence="4 7" id="KW-0443">Lipid metabolism</keyword>
<dbReference type="CDD" id="cd06850">
    <property type="entry name" value="biotinyl_domain"/>
    <property type="match status" value="1"/>
</dbReference>
<proteinExistence type="predicted"/>
<dbReference type="PANTHER" id="PTHR43416:SF38">
    <property type="entry name" value="BIOTIN CARBOXYL CARRIER PROTEIN OF ACETYL-COA CARBOXYLASE 1, CHLOROPLASTIC"/>
    <property type="match status" value="1"/>
</dbReference>
<keyword evidence="5 7" id="KW-0275">Fatty acid biosynthesis</keyword>
<dbReference type="SUPFAM" id="SSF51230">
    <property type="entry name" value="Single hybrid motif"/>
    <property type="match status" value="1"/>
</dbReference>
<dbReference type="GO" id="GO:0003989">
    <property type="term" value="F:acetyl-CoA carboxylase activity"/>
    <property type="evidence" value="ECO:0007669"/>
    <property type="project" value="InterPro"/>
</dbReference>
<protein>
    <recommendedName>
        <fullName evidence="7">Biotin carboxyl carrier protein of acetyl-CoA carboxylase</fullName>
    </recommendedName>
</protein>